<proteinExistence type="predicted"/>
<keyword evidence="2" id="KW-0812">Transmembrane</keyword>
<accession>A0ABQ0FU91</accession>
<keyword evidence="2" id="KW-0472">Membrane</keyword>
<dbReference type="InterPro" id="IPR038873">
    <property type="entry name" value="CXorf66"/>
</dbReference>
<reference evidence="3 4" key="1">
    <citation type="submission" date="2024-08" db="EMBL/GenBank/DDBJ databases">
        <title>The draft genome of Apodemus speciosus.</title>
        <authorList>
            <person name="Nabeshima K."/>
            <person name="Suzuki S."/>
            <person name="Onuma M."/>
        </authorList>
    </citation>
    <scope>NUCLEOTIDE SEQUENCE [LARGE SCALE GENOMIC DNA]</scope>
    <source>
        <strain evidence="3">IB14-021</strain>
    </source>
</reference>
<name>A0ABQ0FU91_APOSI</name>
<protein>
    <submittedName>
        <fullName evidence="3">Predicted gene 7073</fullName>
    </submittedName>
</protein>
<feature type="compositionally biased region" description="Polar residues" evidence="1">
    <location>
        <begin position="145"/>
        <end position="159"/>
    </location>
</feature>
<feature type="region of interest" description="Disordered" evidence="1">
    <location>
        <begin position="145"/>
        <end position="182"/>
    </location>
</feature>
<evidence type="ECO:0000256" key="1">
    <source>
        <dbReference type="SAM" id="MobiDB-lite"/>
    </source>
</evidence>
<dbReference type="EMBL" id="BAAFST010000020">
    <property type="protein sequence ID" value="GAB1302819.1"/>
    <property type="molecule type" value="Genomic_DNA"/>
</dbReference>
<evidence type="ECO:0000313" key="3">
    <source>
        <dbReference type="EMBL" id="GAB1302819.1"/>
    </source>
</evidence>
<feature type="transmembrane region" description="Helical" evidence="2">
    <location>
        <begin position="20"/>
        <end position="42"/>
    </location>
</feature>
<dbReference type="PANTHER" id="PTHR37340">
    <property type="entry name" value="GENE 7073-RELATED"/>
    <property type="match status" value="1"/>
</dbReference>
<gene>
    <name evidence="3" type="ORF">APTSU1_001806000</name>
</gene>
<keyword evidence="2" id="KW-1133">Transmembrane helix</keyword>
<organism evidence="3 4">
    <name type="scientific">Apodemus speciosus</name>
    <name type="common">Large Japanese field mouse</name>
    <dbReference type="NCBI Taxonomy" id="105296"/>
    <lineage>
        <taxon>Eukaryota</taxon>
        <taxon>Metazoa</taxon>
        <taxon>Chordata</taxon>
        <taxon>Craniata</taxon>
        <taxon>Vertebrata</taxon>
        <taxon>Euteleostomi</taxon>
        <taxon>Mammalia</taxon>
        <taxon>Eutheria</taxon>
        <taxon>Euarchontoglires</taxon>
        <taxon>Glires</taxon>
        <taxon>Rodentia</taxon>
        <taxon>Myomorpha</taxon>
        <taxon>Muroidea</taxon>
        <taxon>Muridae</taxon>
        <taxon>Murinae</taxon>
        <taxon>Apodemus</taxon>
    </lineage>
</organism>
<evidence type="ECO:0000313" key="4">
    <source>
        <dbReference type="Proteomes" id="UP001623349"/>
    </source>
</evidence>
<dbReference type="PANTHER" id="PTHR37340:SF1">
    <property type="entry name" value="GENE 7073-RELATED"/>
    <property type="match status" value="1"/>
</dbReference>
<evidence type="ECO:0000256" key="2">
    <source>
        <dbReference type="SAM" id="Phobius"/>
    </source>
</evidence>
<comment type="caution">
    <text evidence="3">The sequence shown here is derived from an EMBL/GenBank/DDBJ whole genome shotgun (WGS) entry which is preliminary data.</text>
</comment>
<dbReference type="Proteomes" id="UP001623349">
    <property type="component" value="Unassembled WGS sequence"/>
</dbReference>
<keyword evidence="4" id="KW-1185">Reference proteome</keyword>
<sequence>MNLEITESTRTKLDDFRKRLLGFIVGIMIIAFTFTCFCLLHYNCMVEEVQTPGGLNKENMAAISSWVSKVSACQPDMITEDILETQPLLLNSDQISGPSCPDKQPIPNSVAKSIQPSSLEKPCIPPNAQKSMKCINTEKSSTSCSVKHSNRQLESNRLTKSSSPSKLHKSSHLEKTYKKRSLKKSNKLTHACKLGNVNSSCSDKQVTPWLAVLQSSAKQATQSSSSISHKQIAPTRSCRIKKPNLSHGHYEVKKTVNRGKALLPKPPSAKTCRHYKDKCLVCNASGFLLNDLSGAEKKHAGNLHGSMKMKTRLEPFNDTGYKYKSYQKNASNDAMKIYDSEDSNAEIIIICDTSHDDITNKESFKY</sequence>